<organism evidence="1 2">
    <name type="scientific">Porphyromonas gulae</name>
    <dbReference type="NCBI Taxonomy" id="111105"/>
    <lineage>
        <taxon>Bacteria</taxon>
        <taxon>Pseudomonadati</taxon>
        <taxon>Bacteroidota</taxon>
        <taxon>Bacteroidia</taxon>
        <taxon>Bacteroidales</taxon>
        <taxon>Porphyromonadaceae</taxon>
        <taxon>Porphyromonas</taxon>
    </lineage>
</organism>
<proteinExistence type="predicted"/>
<comment type="caution">
    <text evidence="1">The sequence shown here is derived from an EMBL/GenBank/DDBJ whole genome shotgun (WGS) entry which is preliminary data.</text>
</comment>
<name>A0A0A2F5T5_9PORP</name>
<accession>A0A0A2F5T5</accession>
<evidence type="ECO:0000313" key="1">
    <source>
        <dbReference type="EMBL" id="KGN86361.1"/>
    </source>
</evidence>
<gene>
    <name evidence="1" type="ORF">HR08_04035</name>
</gene>
<dbReference type="EMBL" id="JRAI01000038">
    <property type="protein sequence ID" value="KGN86361.1"/>
    <property type="molecule type" value="Genomic_DNA"/>
</dbReference>
<dbReference type="Proteomes" id="UP000030130">
    <property type="component" value="Unassembled WGS sequence"/>
</dbReference>
<reference evidence="1 2" key="1">
    <citation type="submission" date="2014-08" db="EMBL/GenBank/DDBJ databases">
        <title>Porphyromonas gulae strain:COT-052_OH1451 Genome sequencing.</title>
        <authorList>
            <person name="Wallis C."/>
            <person name="Deusch O."/>
            <person name="O'Flynn C."/>
            <person name="Davis I."/>
            <person name="Jospin G."/>
            <person name="Darling A.E."/>
            <person name="Coil D.A."/>
            <person name="Alexiev A."/>
            <person name="Horsfall A."/>
            <person name="Kirkwood N."/>
            <person name="Harris S."/>
            <person name="Eisen J.A."/>
        </authorList>
    </citation>
    <scope>NUCLEOTIDE SEQUENCE [LARGE SCALE GENOMIC DNA]</scope>
    <source>
        <strain evidence="2">COT-052 OH1451</strain>
    </source>
</reference>
<evidence type="ECO:0000313" key="2">
    <source>
        <dbReference type="Proteomes" id="UP000030130"/>
    </source>
</evidence>
<sequence length="61" mass="6557">MSEGGGNGSNASFVRLLSFSGMSASLSRPTAAPDARHKEKARLHRVCKLGAGRFFVYICRV</sequence>
<dbReference type="AlphaFoldDB" id="A0A0A2F5T5"/>
<protein>
    <submittedName>
        <fullName evidence="1">Uncharacterized protein</fullName>
    </submittedName>
</protein>